<sequence>MTLKDRLIREIEQIPDSLLSRILDYAIFLKERYGEEEVTEEERESIAASESDYRSGDYEPLEPDLKDWLGLENEFDRENQW</sequence>
<protein>
    <submittedName>
        <fullName evidence="2">DUF2281 domain-containing protein</fullName>
    </submittedName>
</protein>
<evidence type="ECO:0000313" key="3">
    <source>
        <dbReference type="Proteomes" id="UP001328733"/>
    </source>
</evidence>
<organism evidence="2 3">
    <name type="scientific">Pannus brasiliensis CCIBt3594</name>
    <dbReference type="NCBI Taxonomy" id="1427578"/>
    <lineage>
        <taxon>Bacteria</taxon>
        <taxon>Bacillati</taxon>
        <taxon>Cyanobacteriota</taxon>
        <taxon>Cyanophyceae</taxon>
        <taxon>Oscillatoriophycideae</taxon>
        <taxon>Chroococcales</taxon>
        <taxon>Microcystaceae</taxon>
        <taxon>Pannus</taxon>
    </lineage>
</organism>
<dbReference type="AlphaFoldDB" id="A0AAW9QXN2"/>
<evidence type="ECO:0000313" key="2">
    <source>
        <dbReference type="EMBL" id="MEG3438961.1"/>
    </source>
</evidence>
<proteinExistence type="predicted"/>
<reference evidence="2 3" key="1">
    <citation type="submission" date="2024-01" db="EMBL/GenBank/DDBJ databases">
        <title>Genomic insights into the taxonomy and metabolism of the cyanobacterium Pannus brasiliensis CCIBt3594.</title>
        <authorList>
            <person name="Machado M."/>
            <person name="Botero N.B."/>
            <person name="Andreote A.P.D."/>
            <person name="Feitosa A.M.T."/>
            <person name="Popin R."/>
            <person name="Sivonen K."/>
            <person name="Fiore M.F."/>
        </authorList>
    </citation>
    <scope>NUCLEOTIDE SEQUENCE [LARGE SCALE GENOMIC DNA]</scope>
    <source>
        <strain evidence="2 3">CCIBt3594</strain>
    </source>
</reference>
<accession>A0AAW9QXN2</accession>
<evidence type="ECO:0000256" key="1">
    <source>
        <dbReference type="SAM" id="MobiDB-lite"/>
    </source>
</evidence>
<gene>
    <name evidence="2" type="ORF">V0288_17680</name>
</gene>
<name>A0AAW9QXN2_9CHRO</name>
<feature type="region of interest" description="Disordered" evidence="1">
    <location>
        <begin position="39"/>
        <end position="59"/>
    </location>
</feature>
<keyword evidence="3" id="KW-1185">Reference proteome</keyword>
<dbReference type="EMBL" id="JBAFSM010000038">
    <property type="protein sequence ID" value="MEG3438961.1"/>
    <property type="molecule type" value="Genomic_DNA"/>
</dbReference>
<comment type="caution">
    <text evidence="2">The sequence shown here is derived from an EMBL/GenBank/DDBJ whole genome shotgun (WGS) entry which is preliminary data.</text>
</comment>
<dbReference type="Proteomes" id="UP001328733">
    <property type="component" value="Unassembled WGS sequence"/>
</dbReference>